<protein>
    <recommendedName>
        <fullName evidence="3">Host nuclease inhibitor protein</fullName>
    </recommendedName>
</protein>
<organism evidence="1 2">
    <name type="scientific">Pseudomonas anguilliseptica</name>
    <dbReference type="NCBI Taxonomy" id="53406"/>
    <lineage>
        <taxon>Bacteria</taxon>
        <taxon>Pseudomonadati</taxon>
        <taxon>Pseudomonadota</taxon>
        <taxon>Gammaproteobacteria</taxon>
        <taxon>Pseudomonadales</taxon>
        <taxon>Pseudomonadaceae</taxon>
        <taxon>Pseudomonas</taxon>
    </lineage>
</organism>
<dbReference type="STRING" id="53406.SAMN05421553_2743"/>
<evidence type="ECO:0000313" key="2">
    <source>
        <dbReference type="Proteomes" id="UP000242849"/>
    </source>
</evidence>
<dbReference type="OrthoDB" id="6904426at2"/>
<dbReference type="RefSeq" id="WP_090382050.1">
    <property type="nucleotide sequence ID" value="NZ_CP156749.1"/>
</dbReference>
<keyword evidence="2" id="KW-1185">Reference proteome</keyword>
<evidence type="ECO:0000313" key="1">
    <source>
        <dbReference type="EMBL" id="SED48358.1"/>
    </source>
</evidence>
<dbReference type="Proteomes" id="UP000242849">
    <property type="component" value="Unassembled WGS sequence"/>
</dbReference>
<gene>
    <name evidence="1" type="ORF">SAMN05421553_2743</name>
</gene>
<dbReference type="EMBL" id="FNSC01000001">
    <property type="protein sequence ID" value="SED48358.1"/>
    <property type="molecule type" value="Genomic_DNA"/>
</dbReference>
<accession>A0A1H5B284</accession>
<proteinExistence type="predicted"/>
<sequence>MSQESPITIESLMSQASVYASAWSLVGGTFDQGNQLQIAEEEKACLEAMLEDFQEQTEASAAPGNFQEIAEGLVGWHQKRIKDIDTTLDAPEGTILKLGENDSNPIVLEGELRKGFRIGLFIAKEWFEKFPLSISRNDLDEEE</sequence>
<evidence type="ECO:0008006" key="3">
    <source>
        <dbReference type="Google" id="ProtNLM"/>
    </source>
</evidence>
<dbReference type="AlphaFoldDB" id="A0A1H5B284"/>
<name>A0A1H5B284_PSEAG</name>
<reference evidence="2" key="1">
    <citation type="submission" date="2016-10" db="EMBL/GenBank/DDBJ databases">
        <authorList>
            <person name="Varghese N."/>
            <person name="Submissions S."/>
        </authorList>
    </citation>
    <scope>NUCLEOTIDE SEQUENCE [LARGE SCALE GENOMIC DNA]</scope>
    <source>
        <strain evidence="2">DSM 12111</strain>
    </source>
</reference>